<gene>
    <name evidence="2" type="ORF">ILEXP_LOCUS3042</name>
</gene>
<evidence type="ECO:0000313" key="2">
    <source>
        <dbReference type="EMBL" id="CAK9136070.1"/>
    </source>
</evidence>
<comment type="caution">
    <text evidence="2">The sequence shown here is derived from an EMBL/GenBank/DDBJ whole genome shotgun (WGS) entry which is preliminary data.</text>
</comment>
<keyword evidence="1" id="KW-1133">Transmembrane helix</keyword>
<accession>A0ABC8QTK0</accession>
<dbReference type="InterPro" id="IPR011992">
    <property type="entry name" value="EF-hand-dom_pair"/>
</dbReference>
<keyword evidence="3" id="KW-1185">Reference proteome</keyword>
<name>A0ABC8QTK0_9AQUA</name>
<dbReference type="Gene3D" id="1.10.238.10">
    <property type="entry name" value="EF-hand"/>
    <property type="match status" value="1"/>
</dbReference>
<evidence type="ECO:0000256" key="1">
    <source>
        <dbReference type="SAM" id="Phobius"/>
    </source>
</evidence>
<keyword evidence="1" id="KW-0812">Transmembrane</keyword>
<dbReference type="EMBL" id="CAUOFW020000733">
    <property type="protein sequence ID" value="CAK9136070.1"/>
    <property type="molecule type" value="Genomic_DNA"/>
</dbReference>
<evidence type="ECO:0000313" key="3">
    <source>
        <dbReference type="Proteomes" id="UP001642360"/>
    </source>
</evidence>
<organism evidence="2 3">
    <name type="scientific">Ilex paraguariensis</name>
    <name type="common">yerba mate</name>
    <dbReference type="NCBI Taxonomy" id="185542"/>
    <lineage>
        <taxon>Eukaryota</taxon>
        <taxon>Viridiplantae</taxon>
        <taxon>Streptophyta</taxon>
        <taxon>Embryophyta</taxon>
        <taxon>Tracheophyta</taxon>
        <taxon>Spermatophyta</taxon>
        <taxon>Magnoliopsida</taxon>
        <taxon>eudicotyledons</taxon>
        <taxon>Gunneridae</taxon>
        <taxon>Pentapetalae</taxon>
        <taxon>asterids</taxon>
        <taxon>campanulids</taxon>
        <taxon>Aquifoliales</taxon>
        <taxon>Aquifoliaceae</taxon>
        <taxon>Ilex</taxon>
    </lineage>
</organism>
<keyword evidence="1" id="KW-0472">Membrane</keyword>
<dbReference type="AlphaFoldDB" id="A0ABC8QTK0"/>
<reference evidence="2 3" key="1">
    <citation type="submission" date="2024-02" db="EMBL/GenBank/DDBJ databases">
        <authorList>
            <person name="Vignale AGUSTIN F."/>
            <person name="Sosa J E."/>
            <person name="Modenutti C."/>
        </authorList>
    </citation>
    <scope>NUCLEOTIDE SEQUENCE [LARGE SCALE GENOMIC DNA]</scope>
</reference>
<sequence length="117" mass="12745">MEWGVGTFIGAVGKNTGQCPTDHTPTLLLFIHFVCGIWLLVKRIIGAVCMRRDYDGKVTPEEVAAAAVYLKDTLSKEGVHELINNLSKDTDGKILVEDIVRLGSRSEDPNTTEAEGS</sequence>
<proteinExistence type="predicted"/>
<dbReference type="Proteomes" id="UP001642360">
    <property type="component" value="Unassembled WGS sequence"/>
</dbReference>
<protein>
    <submittedName>
        <fullName evidence="2">Uncharacterized protein</fullName>
    </submittedName>
</protein>
<dbReference type="SUPFAM" id="SSF47473">
    <property type="entry name" value="EF-hand"/>
    <property type="match status" value="1"/>
</dbReference>
<feature type="transmembrane region" description="Helical" evidence="1">
    <location>
        <begin position="23"/>
        <end position="41"/>
    </location>
</feature>